<evidence type="ECO:0000313" key="2">
    <source>
        <dbReference type="EnsemblPlants" id="cds.evm.model.01.941"/>
    </source>
</evidence>
<keyword evidence="3" id="KW-1185">Reference proteome</keyword>
<dbReference type="EMBL" id="UZAU01000018">
    <property type="status" value="NOT_ANNOTATED_CDS"/>
    <property type="molecule type" value="Genomic_DNA"/>
</dbReference>
<evidence type="ECO:0000313" key="3">
    <source>
        <dbReference type="Proteomes" id="UP000596661"/>
    </source>
</evidence>
<dbReference type="Proteomes" id="UP000596661">
    <property type="component" value="Chromosome 1"/>
</dbReference>
<dbReference type="Gramene" id="evm.model.01.941">
    <property type="protein sequence ID" value="cds.evm.model.01.941"/>
    <property type="gene ID" value="evm.TU.01.941"/>
</dbReference>
<dbReference type="AlphaFoldDB" id="A0A803NRJ8"/>
<keyword evidence="1" id="KW-0175">Coiled coil</keyword>
<reference evidence="2" key="1">
    <citation type="submission" date="2018-11" db="EMBL/GenBank/DDBJ databases">
        <authorList>
            <person name="Grassa J C."/>
        </authorList>
    </citation>
    <scope>NUCLEOTIDE SEQUENCE [LARGE SCALE GENOMIC DNA]</scope>
</reference>
<organism evidence="2 3">
    <name type="scientific">Cannabis sativa</name>
    <name type="common">Hemp</name>
    <name type="synonym">Marijuana</name>
    <dbReference type="NCBI Taxonomy" id="3483"/>
    <lineage>
        <taxon>Eukaryota</taxon>
        <taxon>Viridiplantae</taxon>
        <taxon>Streptophyta</taxon>
        <taxon>Embryophyta</taxon>
        <taxon>Tracheophyta</taxon>
        <taxon>Spermatophyta</taxon>
        <taxon>Magnoliopsida</taxon>
        <taxon>eudicotyledons</taxon>
        <taxon>Gunneridae</taxon>
        <taxon>Pentapetalae</taxon>
        <taxon>rosids</taxon>
        <taxon>fabids</taxon>
        <taxon>Rosales</taxon>
        <taxon>Cannabaceae</taxon>
        <taxon>Cannabis</taxon>
    </lineage>
</organism>
<name>A0A803NRJ8_CANSA</name>
<feature type="coiled-coil region" evidence="1">
    <location>
        <begin position="69"/>
        <end position="96"/>
    </location>
</feature>
<protein>
    <submittedName>
        <fullName evidence="2">Uncharacterized protein</fullName>
    </submittedName>
</protein>
<reference evidence="2" key="2">
    <citation type="submission" date="2021-03" db="UniProtKB">
        <authorList>
            <consortium name="EnsemblPlants"/>
        </authorList>
    </citation>
    <scope>IDENTIFICATION</scope>
</reference>
<accession>A0A803NRJ8</accession>
<dbReference type="EnsemblPlants" id="evm.model.01.941">
    <property type="protein sequence ID" value="cds.evm.model.01.941"/>
    <property type="gene ID" value="evm.TU.01.941"/>
</dbReference>
<evidence type="ECO:0000256" key="1">
    <source>
        <dbReference type="SAM" id="Coils"/>
    </source>
</evidence>
<sequence length="257" mass="28588">MGLQKRVDLISSLKLPEMTKGLHTSATKLVINPMVLGKELIPRVRKDLPPFAVELLDQVASSAIKTGANVEVERIKVEAKAKMKKVNANAEEEIEHIKGGVVAYRQRALQEANDNYHQIAQASYRSKGSSQSLGGKTTCQLSADAVDHIAKVRAEVRVEVEAHAEKVHLRSLNLDHSIILRTLWKHDPTILKHLRVDEEEYTLRVEAIESNTYLNIYDIDAIEAHADESGDEHSAEVMEISSRNGVLGLQDPPQDQL</sequence>
<proteinExistence type="predicted"/>